<protein>
    <submittedName>
        <fullName evidence="2">Iron chaperone</fullName>
    </submittedName>
</protein>
<dbReference type="GeneID" id="303297389"/>
<sequence length="123" mass="13696">MTTPTSIDDFIAAHDEPARSRLQELHGLALEAAPEAIEAIKWGHPAYLHAQGTILFVISAHAKHTNVTVTPTTRQAFDDELSDVETGMGSVKIPYDQDVPSALLRRMIAYRIREFEDDGVLWK</sequence>
<gene>
    <name evidence="2" type="ORF">ACFPK8_16080</name>
</gene>
<reference evidence="3" key="1">
    <citation type="journal article" date="2019" name="Int. J. Syst. Evol. Microbiol.">
        <title>The Global Catalogue of Microorganisms (GCM) 10K type strain sequencing project: providing services to taxonomists for standard genome sequencing and annotation.</title>
        <authorList>
            <consortium name="The Broad Institute Genomics Platform"/>
            <consortium name="The Broad Institute Genome Sequencing Center for Infectious Disease"/>
            <person name="Wu L."/>
            <person name="Ma J."/>
        </authorList>
    </citation>
    <scope>NUCLEOTIDE SEQUENCE [LARGE SCALE GENOMIC DNA]</scope>
    <source>
        <strain evidence="3">CGMCC 1.16455</strain>
    </source>
</reference>
<evidence type="ECO:0000259" key="1">
    <source>
        <dbReference type="Pfam" id="PF08818"/>
    </source>
</evidence>
<proteinExistence type="predicted"/>
<dbReference type="EMBL" id="JBHSLN010000085">
    <property type="protein sequence ID" value="MFC5299032.1"/>
    <property type="molecule type" value="Genomic_DNA"/>
</dbReference>
<organism evidence="2 3">
    <name type="scientific">Brachybacterium tyrofermentans</name>
    <dbReference type="NCBI Taxonomy" id="47848"/>
    <lineage>
        <taxon>Bacteria</taxon>
        <taxon>Bacillati</taxon>
        <taxon>Actinomycetota</taxon>
        <taxon>Actinomycetes</taxon>
        <taxon>Micrococcales</taxon>
        <taxon>Dermabacteraceae</taxon>
        <taxon>Brachybacterium</taxon>
    </lineage>
</organism>
<accession>A0ABW0FIC7</accession>
<dbReference type="InterPro" id="IPR014922">
    <property type="entry name" value="YdhG-like"/>
</dbReference>
<evidence type="ECO:0000313" key="2">
    <source>
        <dbReference type="EMBL" id="MFC5299032.1"/>
    </source>
</evidence>
<evidence type="ECO:0000313" key="3">
    <source>
        <dbReference type="Proteomes" id="UP001595937"/>
    </source>
</evidence>
<keyword evidence="3" id="KW-1185">Reference proteome</keyword>
<dbReference type="Pfam" id="PF08818">
    <property type="entry name" value="DUF1801"/>
    <property type="match status" value="1"/>
</dbReference>
<dbReference type="SUPFAM" id="SSF159888">
    <property type="entry name" value="YdhG-like"/>
    <property type="match status" value="1"/>
</dbReference>
<dbReference type="Gene3D" id="3.90.1150.200">
    <property type="match status" value="1"/>
</dbReference>
<feature type="domain" description="YdhG-like" evidence="1">
    <location>
        <begin position="19"/>
        <end position="112"/>
    </location>
</feature>
<dbReference type="Proteomes" id="UP001595937">
    <property type="component" value="Unassembled WGS sequence"/>
</dbReference>
<dbReference type="RefSeq" id="WP_343924036.1">
    <property type="nucleotide sequence ID" value="NZ_BAAAIR010000037.1"/>
</dbReference>
<comment type="caution">
    <text evidence="2">The sequence shown here is derived from an EMBL/GenBank/DDBJ whole genome shotgun (WGS) entry which is preliminary data.</text>
</comment>
<name>A0ABW0FIC7_9MICO</name>